<accession>A0A7X9DKS9</accession>
<evidence type="ECO:0000256" key="1">
    <source>
        <dbReference type="ARBA" id="ARBA00022722"/>
    </source>
</evidence>
<sequence>MLSKRDIRLVASLIFFLIAVLISKIDGKKTSQNANQNESETTQSKEYATSHKVTRVIDGDTIELENGQKVRYIGIDTPETVAPNKPDGCFGKDAANKNRELVENKYVRLEKDVNETDRYGRLLRYVYVDNIFVNDYLVRQGYAFAVSYPPDIKMQELLQNAEKEARENNRGLWGMCGIKNRESSESGK</sequence>
<dbReference type="SUPFAM" id="SSF50199">
    <property type="entry name" value="Staphylococcal nuclease"/>
    <property type="match status" value="1"/>
</dbReference>
<dbReference type="PANTHER" id="PTHR12302:SF3">
    <property type="entry name" value="SERINE_THREONINE-PROTEIN KINASE 31"/>
    <property type="match status" value="1"/>
</dbReference>
<reference evidence="6 7" key="1">
    <citation type="journal article" date="2020" name="Biotechnol. Biofuels">
        <title>New insights from the biogas microbiome by comprehensive genome-resolved metagenomics of nearly 1600 species originating from multiple anaerobic digesters.</title>
        <authorList>
            <person name="Campanaro S."/>
            <person name="Treu L."/>
            <person name="Rodriguez-R L.M."/>
            <person name="Kovalovszki A."/>
            <person name="Ziels R.M."/>
            <person name="Maus I."/>
            <person name="Zhu X."/>
            <person name="Kougias P.G."/>
            <person name="Basile A."/>
            <person name="Luo G."/>
            <person name="Schluter A."/>
            <person name="Konstantinidis K.T."/>
            <person name="Angelidaki I."/>
        </authorList>
    </citation>
    <scope>NUCLEOTIDE SEQUENCE [LARGE SCALE GENOMIC DNA]</scope>
    <source>
        <strain evidence="6">AS27yjCOA_165</strain>
    </source>
</reference>
<evidence type="ECO:0000313" key="7">
    <source>
        <dbReference type="Proteomes" id="UP000526033"/>
    </source>
</evidence>
<dbReference type="InterPro" id="IPR035437">
    <property type="entry name" value="SNase_OB-fold_sf"/>
</dbReference>
<evidence type="ECO:0000256" key="4">
    <source>
        <dbReference type="SAM" id="MobiDB-lite"/>
    </source>
</evidence>
<evidence type="ECO:0000313" key="6">
    <source>
        <dbReference type="EMBL" id="NMB70098.1"/>
    </source>
</evidence>
<protein>
    <submittedName>
        <fullName evidence="6">Thermonuclease family protein</fullName>
    </submittedName>
</protein>
<evidence type="ECO:0000256" key="2">
    <source>
        <dbReference type="ARBA" id="ARBA00022759"/>
    </source>
</evidence>
<keyword evidence="1" id="KW-0540">Nuclease</keyword>
<dbReference type="GO" id="GO:0004519">
    <property type="term" value="F:endonuclease activity"/>
    <property type="evidence" value="ECO:0007669"/>
    <property type="project" value="UniProtKB-KW"/>
</dbReference>
<dbReference type="AlphaFoldDB" id="A0A7X9DKS9"/>
<organism evidence="6 7">
    <name type="scientific">candidate division WWE3 bacterium</name>
    <dbReference type="NCBI Taxonomy" id="2053526"/>
    <lineage>
        <taxon>Bacteria</taxon>
        <taxon>Katanobacteria</taxon>
    </lineage>
</organism>
<dbReference type="Pfam" id="PF00565">
    <property type="entry name" value="SNase"/>
    <property type="match status" value="1"/>
</dbReference>
<comment type="caution">
    <text evidence="6">The sequence shown here is derived from an EMBL/GenBank/DDBJ whole genome shotgun (WGS) entry which is preliminary data.</text>
</comment>
<dbReference type="EMBL" id="JAAZNL010000027">
    <property type="protein sequence ID" value="NMB70098.1"/>
    <property type="molecule type" value="Genomic_DNA"/>
</dbReference>
<keyword evidence="3" id="KW-0378">Hydrolase</keyword>
<dbReference type="GO" id="GO:0016787">
    <property type="term" value="F:hydrolase activity"/>
    <property type="evidence" value="ECO:0007669"/>
    <property type="project" value="UniProtKB-KW"/>
</dbReference>
<keyword evidence="2" id="KW-0255">Endonuclease</keyword>
<dbReference type="Gene3D" id="2.40.50.90">
    <property type="match status" value="1"/>
</dbReference>
<proteinExistence type="predicted"/>
<feature type="domain" description="TNase-like" evidence="5">
    <location>
        <begin position="47"/>
        <end position="175"/>
    </location>
</feature>
<evidence type="ECO:0000259" key="5">
    <source>
        <dbReference type="PROSITE" id="PS50830"/>
    </source>
</evidence>
<dbReference type="PANTHER" id="PTHR12302">
    <property type="entry name" value="EBNA2 BINDING PROTEIN P100"/>
    <property type="match status" value="1"/>
</dbReference>
<dbReference type="SMART" id="SM00318">
    <property type="entry name" value="SNc"/>
    <property type="match status" value="1"/>
</dbReference>
<dbReference type="PROSITE" id="PS50830">
    <property type="entry name" value="TNASE_3"/>
    <property type="match status" value="1"/>
</dbReference>
<evidence type="ECO:0000256" key="3">
    <source>
        <dbReference type="ARBA" id="ARBA00022801"/>
    </source>
</evidence>
<name>A0A7X9DKS9_UNCKA</name>
<feature type="compositionally biased region" description="Polar residues" evidence="4">
    <location>
        <begin position="30"/>
        <end position="47"/>
    </location>
</feature>
<feature type="region of interest" description="Disordered" evidence="4">
    <location>
        <begin position="29"/>
        <end position="49"/>
    </location>
</feature>
<dbReference type="Proteomes" id="UP000526033">
    <property type="component" value="Unassembled WGS sequence"/>
</dbReference>
<gene>
    <name evidence="6" type="ORF">GYA27_02755</name>
</gene>
<dbReference type="InterPro" id="IPR016071">
    <property type="entry name" value="Staphylococal_nuclease_OB-fold"/>
</dbReference>